<dbReference type="AlphaFoldDB" id="A0A7T0C2R2"/>
<dbReference type="SUPFAM" id="SSF55486">
    <property type="entry name" value="Metalloproteases ('zincins'), catalytic domain"/>
    <property type="match status" value="1"/>
</dbReference>
<organism evidence="2 3">
    <name type="scientific">Candidatus Nitrohelix vancouverensis</name>
    <dbReference type="NCBI Taxonomy" id="2705534"/>
    <lineage>
        <taxon>Bacteria</taxon>
        <taxon>Pseudomonadati</taxon>
        <taxon>Nitrospinota/Tectimicrobiota group</taxon>
        <taxon>Nitrospinota</taxon>
        <taxon>Nitrospinia</taxon>
        <taxon>Nitrospinales</taxon>
        <taxon>Nitrospinaceae</taxon>
        <taxon>Candidatus Nitrohelix</taxon>
    </lineage>
</organism>
<evidence type="ECO:0000256" key="1">
    <source>
        <dbReference type="SAM" id="SignalP"/>
    </source>
</evidence>
<name>A0A7T0C2R2_9BACT</name>
<feature type="chain" id="PRO_5032688109" description="Peptidase M10 metallopeptidase domain-containing protein" evidence="1">
    <location>
        <begin position="24"/>
        <end position="530"/>
    </location>
</feature>
<evidence type="ECO:0000313" key="3">
    <source>
        <dbReference type="Proteomes" id="UP000594464"/>
    </source>
</evidence>
<protein>
    <recommendedName>
        <fullName evidence="4">Peptidase M10 metallopeptidase domain-containing protein</fullName>
    </recommendedName>
</protein>
<evidence type="ECO:0008006" key="4">
    <source>
        <dbReference type="Google" id="ProtNLM"/>
    </source>
</evidence>
<sequence length="530" mass="60557">MTRHLLVAAVFTIVHLFAISATAEEGKRKFYEYKGNYREEINNLKKDFETDFGYQLHDGERGWTPDEIRKMRTAMDGLPGSFFHMKGFAGFVRMERLSIEGMPQGGEDIPAATFPTFITIFDGEGQEYRIDVADDEPRVEVYNPLFYESNEDFLNIVQHELGHAFDITHGFLSASPEWIAISQFTILNLPPLDARPQGSFLFTFLDDPGVNSYAPVSVRHLPTYSRTNIQEDFANSVAAYIHYPYFKITHPERYQFMKEKLFEGKEYFPTSSTNSSSKEVFSKDFKQALDSGDSKQAKKIVIEASRTYSPEVDEALTLLLKQSAETSKGEEADVQAAQMSCFLGHPEALKIRERLLTEKRVAEKPVFEEVRCRQMSRRNFEENLMKWAPAGLFFYRNEGADMLKLMDPVILTAHARNFSSTYMWKMYVEGQKKAFAEGSFVMPGGGSGSVEIDLQKTALNPFQWPKDELVILGLIAKRVNRDNLFILNSEAASIRFKPLDWFQYVGPKQPKIRVRFPLRLSHLDGSPSAQ</sequence>
<dbReference type="EMBL" id="CP048620">
    <property type="protein sequence ID" value="QPJ65477.1"/>
    <property type="molecule type" value="Genomic_DNA"/>
</dbReference>
<keyword evidence="1" id="KW-0732">Signal</keyword>
<feature type="signal peptide" evidence="1">
    <location>
        <begin position="1"/>
        <end position="23"/>
    </location>
</feature>
<evidence type="ECO:0000313" key="2">
    <source>
        <dbReference type="EMBL" id="QPJ65477.1"/>
    </source>
</evidence>
<reference evidence="3" key="1">
    <citation type="submission" date="2020-02" db="EMBL/GenBank/DDBJ databases">
        <title>Genomic and physiological characterization of two novel Nitrospinaceae genera.</title>
        <authorList>
            <person name="Mueller A.J."/>
            <person name="Jung M.-Y."/>
            <person name="Strachan C.R."/>
            <person name="Herbold C.W."/>
            <person name="Kirkegaard R.H."/>
            <person name="Daims H."/>
        </authorList>
    </citation>
    <scope>NUCLEOTIDE SEQUENCE [LARGE SCALE GENOMIC DNA]</scope>
</reference>
<proteinExistence type="predicted"/>
<dbReference type="KEGG" id="nva:G3M78_08765"/>
<dbReference type="Proteomes" id="UP000594464">
    <property type="component" value="Chromosome"/>
</dbReference>
<gene>
    <name evidence="2" type="ORF">G3M78_08765</name>
</gene>
<accession>A0A7T0C2R2</accession>
<dbReference type="InterPro" id="IPR024079">
    <property type="entry name" value="MetalloPept_cat_dom_sf"/>
</dbReference>
<dbReference type="Gene3D" id="3.40.390.10">
    <property type="entry name" value="Collagenase (Catalytic Domain)"/>
    <property type="match status" value="1"/>
</dbReference>
<dbReference type="GO" id="GO:0008237">
    <property type="term" value="F:metallopeptidase activity"/>
    <property type="evidence" value="ECO:0007669"/>
    <property type="project" value="InterPro"/>
</dbReference>